<dbReference type="SUPFAM" id="SSF49870">
    <property type="entry name" value="Osmotin, thaumatin-like protein"/>
    <property type="match status" value="1"/>
</dbReference>
<proteinExistence type="predicted"/>
<protein>
    <submittedName>
        <fullName evidence="5">Pathogenesis-related thaumatin-like protein 3.5 isoform X1</fullName>
    </submittedName>
</protein>
<feature type="disulfide bond" evidence="1">
    <location>
        <begin position="178"/>
        <end position="187"/>
    </location>
</feature>
<feature type="transmembrane region" description="Helical" evidence="2">
    <location>
        <begin position="268"/>
        <end position="288"/>
    </location>
</feature>
<keyword evidence="3" id="KW-0732">Signal</keyword>
<dbReference type="PRINTS" id="PR00347">
    <property type="entry name" value="THAUMATIN"/>
</dbReference>
<evidence type="ECO:0000256" key="3">
    <source>
        <dbReference type="SAM" id="SignalP"/>
    </source>
</evidence>
<dbReference type="InterPro" id="IPR037176">
    <property type="entry name" value="Osmotin/thaumatin-like_sf"/>
</dbReference>
<accession>A0A8B8MT52</accession>
<dbReference type="InterPro" id="IPR001938">
    <property type="entry name" value="Thaumatin"/>
</dbReference>
<feature type="disulfide bond" evidence="1">
    <location>
        <begin position="146"/>
        <end position="228"/>
    </location>
</feature>
<feature type="disulfide bond" evidence="1">
    <location>
        <begin position="151"/>
        <end position="211"/>
    </location>
</feature>
<dbReference type="KEGG" id="rarg:115727217"/>
<feature type="disulfide bond" evidence="1">
    <location>
        <begin position="96"/>
        <end position="102"/>
    </location>
</feature>
<evidence type="ECO:0000256" key="1">
    <source>
        <dbReference type="PIRSR" id="PIRSR002703-1"/>
    </source>
</evidence>
<sequence>MAFHVSLLLKVLLVLAIAATEVASQETRKFTIENNCNETVWPGITNSESFNGSIFALKPGQSAVYTASAPWSGRIWGRTGCDFDKNGSGKCQTGGCGTSLNCTGPGTPPVSIAEFTLGGLDYYDVSLVNGFNLPIVIKTLNAKGNCSNAGCDRDLRTNCPSELAVKSDGKVIACNSACDKFNTDEYCCRGAFGTADTCQPSNYSRAFKSVCPDAYSYAKDDKTSLKTCASPDFVVSFCSSRNGTVCSYHDSTLKCNGSADLRASFNGWWFLVIILPVIVSSHHFLGFIM</sequence>
<keyword evidence="1" id="KW-1015">Disulfide bond</keyword>
<keyword evidence="2" id="KW-1133">Transmembrane helix</keyword>
<name>A0A8B8MT52_9MYRT</name>
<feature type="chain" id="PRO_5047315103" evidence="3">
    <location>
        <begin position="25"/>
        <end position="289"/>
    </location>
</feature>
<dbReference type="Pfam" id="PF00314">
    <property type="entry name" value="Thaumatin"/>
    <property type="match status" value="1"/>
</dbReference>
<dbReference type="PANTHER" id="PTHR31048">
    <property type="entry name" value="OS03G0233200 PROTEIN"/>
    <property type="match status" value="1"/>
</dbReference>
<reference evidence="5" key="1">
    <citation type="submission" date="2025-08" db="UniProtKB">
        <authorList>
            <consortium name="RefSeq"/>
        </authorList>
    </citation>
    <scope>IDENTIFICATION</scope>
    <source>
        <tissue evidence="5">Leaf</tissue>
    </source>
</reference>
<organism evidence="4 5">
    <name type="scientific">Rhodamnia argentea</name>
    <dbReference type="NCBI Taxonomy" id="178133"/>
    <lineage>
        <taxon>Eukaryota</taxon>
        <taxon>Viridiplantae</taxon>
        <taxon>Streptophyta</taxon>
        <taxon>Embryophyta</taxon>
        <taxon>Tracheophyta</taxon>
        <taxon>Spermatophyta</taxon>
        <taxon>Magnoliopsida</taxon>
        <taxon>eudicotyledons</taxon>
        <taxon>Gunneridae</taxon>
        <taxon>Pentapetalae</taxon>
        <taxon>rosids</taxon>
        <taxon>malvids</taxon>
        <taxon>Myrtales</taxon>
        <taxon>Myrtaceae</taxon>
        <taxon>Myrtoideae</taxon>
        <taxon>Myrteae</taxon>
        <taxon>Australasian group</taxon>
        <taxon>Rhodamnia</taxon>
    </lineage>
</organism>
<dbReference type="PIRSF" id="PIRSF002703">
    <property type="entry name" value="Thaumatin"/>
    <property type="match status" value="1"/>
</dbReference>
<gene>
    <name evidence="5" type="primary">LOC115727217</name>
</gene>
<dbReference type="SMART" id="SM00205">
    <property type="entry name" value="THN"/>
    <property type="match status" value="1"/>
</dbReference>
<evidence type="ECO:0000313" key="4">
    <source>
        <dbReference type="Proteomes" id="UP000827889"/>
    </source>
</evidence>
<dbReference type="Gene3D" id="2.60.110.10">
    <property type="entry name" value="Thaumatin"/>
    <property type="match status" value="1"/>
</dbReference>
<feature type="disulfide bond" evidence="1">
    <location>
        <begin position="159"/>
        <end position="174"/>
    </location>
</feature>
<evidence type="ECO:0000313" key="5">
    <source>
        <dbReference type="RefSeq" id="XP_030513256.2"/>
    </source>
</evidence>
<feature type="disulfide bond" evidence="1">
    <location>
        <begin position="36"/>
        <end position="238"/>
    </location>
</feature>
<keyword evidence="4" id="KW-1185">Reference proteome</keyword>
<dbReference type="CDD" id="cd09218">
    <property type="entry name" value="TLP-PA"/>
    <property type="match status" value="1"/>
</dbReference>
<keyword evidence="2" id="KW-0812">Transmembrane</keyword>
<dbReference type="AlphaFoldDB" id="A0A8B8MT52"/>
<evidence type="ECO:0000256" key="2">
    <source>
        <dbReference type="SAM" id="Phobius"/>
    </source>
</evidence>
<dbReference type="GeneID" id="115727217"/>
<feature type="signal peptide" evidence="3">
    <location>
        <begin position="1"/>
        <end position="24"/>
    </location>
</feature>
<feature type="disulfide bond" evidence="1">
    <location>
        <begin position="188"/>
        <end position="198"/>
    </location>
</feature>
<dbReference type="RefSeq" id="XP_030513256.2">
    <property type="nucleotide sequence ID" value="XM_030657396.2"/>
</dbReference>
<keyword evidence="2" id="KW-0472">Membrane</keyword>
<feature type="disulfide bond" evidence="1">
    <location>
        <begin position="81"/>
        <end position="91"/>
    </location>
</feature>
<dbReference type="Proteomes" id="UP000827889">
    <property type="component" value="Chromosome 5"/>
</dbReference>
<dbReference type="PROSITE" id="PS51367">
    <property type="entry name" value="THAUMATIN_2"/>
    <property type="match status" value="1"/>
</dbReference>